<dbReference type="InterPro" id="IPR001466">
    <property type="entry name" value="Beta-lactam-related"/>
</dbReference>
<dbReference type="SUPFAM" id="SSF56601">
    <property type="entry name" value="beta-lactamase/transpeptidase-like"/>
    <property type="match status" value="1"/>
</dbReference>
<dbReference type="Pfam" id="PF00144">
    <property type="entry name" value="Beta-lactamase"/>
    <property type="match status" value="1"/>
</dbReference>
<sequence length="393" mass="42111">MNDERGSPMHGFVSPGYDAVAEQFRTNFHERGDSGAAFAAVVDGEIVVDVWGGQADRTSGRPWRSDTIAAIFSGTKGLVATCMLLLLERGRIELDRPVCAYWPEFAACGKDRMLVRHVVSHQACLPGLMTPVTVDEATDDVRMAQLLAGQAPIGEPGTQLHYHALTFGWLCGELIRRIDGRSVGRMFAEDVARPLGLDAWIGLPADQETRVAVLERGPGFGAQAQETPGTDRLAWSIWDNPPRFSADPLAMNTRSWRAAEIPAGNGIASARALALFYGCLARGGERDGIRILSPQTIGQGAECLARGVEPYLKRELAYGVGFQLQTEAAPFGEAAVAFGHDGAGGSMHGAWPELRTGFSYVTNTLLESEGRDPRSSSLLAALHGCVRSSAGFG</sequence>
<evidence type="ECO:0000313" key="2">
    <source>
        <dbReference type="EMBL" id="MDQ0390249.1"/>
    </source>
</evidence>
<name>A0ABU0F6K7_9HYPH</name>
<dbReference type="PANTHER" id="PTHR43319">
    <property type="entry name" value="BETA-LACTAMASE-RELATED"/>
    <property type="match status" value="1"/>
</dbReference>
<dbReference type="Gene3D" id="3.40.710.10">
    <property type="entry name" value="DD-peptidase/beta-lactamase superfamily"/>
    <property type="match status" value="1"/>
</dbReference>
<comment type="caution">
    <text evidence="2">The sequence shown here is derived from an EMBL/GenBank/DDBJ whole genome shotgun (WGS) entry which is preliminary data.</text>
</comment>
<dbReference type="PANTHER" id="PTHR43319:SF3">
    <property type="entry name" value="BETA-LACTAMASE-RELATED DOMAIN-CONTAINING PROTEIN"/>
    <property type="match status" value="1"/>
</dbReference>
<dbReference type="Proteomes" id="UP001237448">
    <property type="component" value="Unassembled WGS sequence"/>
</dbReference>
<organism evidence="2 3">
    <name type="scientific">Labrys monachus</name>
    <dbReference type="NCBI Taxonomy" id="217067"/>
    <lineage>
        <taxon>Bacteria</taxon>
        <taxon>Pseudomonadati</taxon>
        <taxon>Pseudomonadota</taxon>
        <taxon>Alphaproteobacteria</taxon>
        <taxon>Hyphomicrobiales</taxon>
        <taxon>Xanthobacteraceae</taxon>
        <taxon>Labrys</taxon>
    </lineage>
</organism>
<protein>
    <submittedName>
        <fullName evidence="2">CubicO group peptidase (Beta-lactamase class C family)</fullName>
    </submittedName>
</protein>
<accession>A0ABU0F6K7</accession>
<dbReference type="InterPro" id="IPR012338">
    <property type="entry name" value="Beta-lactam/transpept-like"/>
</dbReference>
<evidence type="ECO:0000313" key="3">
    <source>
        <dbReference type="Proteomes" id="UP001237448"/>
    </source>
</evidence>
<reference evidence="2 3" key="1">
    <citation type="submission" date="2023-07" db="EMBL/GenBank/DDBJ databases">
        <title>Genomic Encyclopedia of Type Strains, Phase IV (KMG-IV): sequencing the most valuable type-strain genomes for metagenomic binning, comparative biology and taxonomic classification.</title>
        <authorList>
            <person name="Goeker M."/>
        </authorList>
    </citation>
    <scope>NUCLEOTIDE SEQUENCE [LARGE SCALE GENOMIC DNA]</scope>
    <source>
        <strain evidence="2 3">DSM 5896</strain>
    </source>
</reference>
<feature type="domain" description="Beta-lactamase-related" evidence="1">
    <location>
        <begin position="25"/>
        <end position="370"/>
    </location>
</feature>
<dbReference type="InterPro" id="IPR052907">
    <property type="entry name" value="Beta-lactamase/esterase"/>
</dbReference>
<dbReference type="RefSeq" id="WP_307421361.1">
    <property type="nucleotide sequence ID" value="NZ_JAUSVK010000001.1"/>
</dbReference>
<keyword evidence="3" id="KW-1185">Reference proteome</keyword>
<proteinExistence type="predicted"/>
<evidence type="ECO:0000259" key="1">
    <source>
        <dbReference type="Pfam" id="PF00144"/>
    </source>
</evidence>
<dbReference type="EMBL" id="JAUSVK010000001">
    <property type="protein sequence ID" value="MDQ0390249.1"/>
    <property type="molecule type" value="Genomic_DNA"/>
</dbReference>
<gene>
    <name evidence="2" type="ORF">J3R73_000041</name>
</gene>